<feature type="region of interest" description="Disordered" evidence="1">
    <location>
        <begin position="12"/>
        <end position="42"/>
    </location>
</feature>
<feature type="compositionally biased region" description="Low complexity" evidence="1">
    <location>
        <begin position="341"/>
        <end position="353"/>
    </location>
</feature>
<proteinExistence type="predicted"/>
<name>A0AAW2I8V2_9NEOP</name>
<feature type="region of interest" description="Disordered" evidence="1">
    <location>
        <begin position="330"/>
        <end position="353"/>
    </location>
</feature>
<dbReference type="InterPro" id="IPR036034">
    <property type="entry name" value="PDZ_sf"/>
</dbReference>
<dbReference type="PANTHER" id="PTHR11324:SF16">
    <property type="entry name" value="PDZ DOMAIN-CONTAINING PROTEIN 2"/>
    <property type="match status" value="1"/>
</dbReference>
<accession>A0AAW2I8V2</accession>
<feature type="compositionally biased region" description="Basic and acidic residues" evidence="1">
    <location>
        <begin position="662"/>
        <end position="691"/>
    </location>
</feature>
<dbReference type="PANTHER" id="PTHR11324">
    <property type="entry name" value="IL16-RELATED"/>
    <property type="match status" value="1"/>
</dbReference>
<feature type="region of interest" description="Disordered" evidence="1">
    <location>
        <begin position="429"/>
        <end position="554"/>
    </location>
</feature>
<dbReference type="Gene3D" id="2.30.42.10">
    <property type="match status" value="1"/>
</dbReference>
<sequence>MASFPETPILEIYHGHKREQSQDSGAYIDWNSEDSASPTGNVDAKGEFVTVVAVESNGGAGENSQQSSSFVTVLEINDEDGKAEANEDVLEEVLVYRLPGERLGFGLKFEGGTNTAENVKRLFIQSSAPDSPASRAECSWGSLVEGDEIIKIDGHEVKEMTRLDCVRCLKESSVVIKLYVRHPNRVEKSDKSSTSPLVISAEMKKKVPPPPPIPPRKIPRKAPQREEVPMVGPPEAFCDVPVPKTRNLSAAPDDPAKNQSKSSVFVPAKEVADASKRMPKRNGFDLKHIPPEPEVYLDILAQEDMKNNCESESDDTGSTISTVMGFSATNSSFDLRSNTDSTTPSTPTSTPSTPVLDVAKMMHQNSESDFLFTKMINDKGHDTVGYDEKSSVCSDDNAPLQPPLSFQDAPLSYGNEEIKVSLTEAVEDSLKNLSEETPEEGELTKSKAGNGKKTSLIPRLAKSIGLITSPPKPSPRKETEKSRSKKRPPPPPPPPPRQPETETKTLKSSIPYLKKKKAKNEKKSKSSNKPETIENDVEESEFPPDQDNPTLSWPVPELKNLRQQIETCVDGDSSAEESLGTDPFLPGSSDADFAVDAARDPYFLQWGSSKHLETIGEDEEDGCSEDMPGGQKAEEKEEAKNEGQKPESPENDEESAEGDGATAEKETDAKPEAAEEKTEEEEKKLGGEGRKKSFRATFGGGLFLGVRFLTYGFVLAHFT</sequence>
<feature type="region of interest" description="Disordered" evidence="1">
    <location>
        <begin position="383"/>
        <end position="410"/>
    </location>
</feature>
<dbReference type="AlphaFoldDB" id="A0AAW2I8V2"/>
<feature type="compositionally biased region" description="Polar residues" evidence="1">
    <location>
        <begin position="330"/>
        <end position="340"/>
    </location>
</feature>
<evidence type="ECO:0000259" key="2">
    <source>
        <dbReference type="PROSITE" id="PS50106"/>
    </source>
</evidence>
<comment type="caution">
    <text evidence="3">The sequence shown here is derived from an EMBL/GenBank/DDBJ whole genome shotgun (WGS) entry which is preliminary data.</text>
</comment>
<feature type="compositionally biased region" description="Pro residues" evidence="1">
    <location>
        <begin position="489"/>
        <end position="498"/>
    </location>
</feature>
<reference evidence="3" key="1">
    <citation type="journal article" date="2024" name="Gigascience">
        <title>Chromosome-level genome of the poultry shaft louse Menopon gallinae provides insight into the host-switching and adaptive evolution of parasitic lice.</title>
        <authorList>
            <person name="Xu Y."/>
            <person name="Ma L."/>
            <person name="Liu S."/>
            <person name="Liang Y."/>
            <person name="Liu Q."/>
            <person name="He Z."/>
            <person name="Tian L."/>
            <person name="Duan Y."/>
            <person name="Cai W."/>
            <person name="Li H."/>
            <person name="Song F."/>
        </authorList>
    </citation>
    <scope>NUCLEOTIDE SEQUENCE</scope>
    <source>
        <strain evidence="3">Cailab_2023a</strain>
    </source>
</reference>
<evidence type="ECO:0000313" key="3">
    <source>
        <dbReference type="EMBL" id="KAL0278152.1"/>
    </source>
</evidence>
<feature type="region of interest" description="Disordered" evidence="1">
    <location>
        <begin position="204"/>
        <end position="238"/>
    </location>
</feature>
<protein>
    <recommendedName>
        <fullName evidence="2">PDZ domain-containing protein</fullName>
    </recommendedName>
</protein>
<evidence type="ECO:0000256" key="1">
    <source>
        <dbReference type="SAM" id="MobiDB-lite"/>
    </source>
</evidence>
<dbReference type="CDD" id="cd00136">
    <property type="entry name" value="PDZ_canonical"/>
    <property type="match status" value="1"/>
</dbReference>
<dbReference type="SUPFAM" id="SSF50156">
    <property type="entry name" value="PDZ domain-like"/>
    <property type="match status" value="1"/>
</dbReference>
<gene>
    <name evidence="3" type="ORF">PYX00_000056</name>
</gene>
<feature type="region of interest" description="Disordered" evidence="1">
    <location>
        <begin position="605"/>
        <end position="695"/>
    </location>
</feature>
<feature type="region of interest" description="Disordered" evidence="1">
    <location>
        <begin position="567"/>
        <end position="592"/>
    </location>
</feature>
<organism evidence="3">
    <name type="scientific">Menopon gallinae</name>
    <name type="common">poultry shaft louse</name>
    <dbReference type="NCBI Taxonomy" id="328185"/>
    <lineage>
        <taxon>Eukaryota</taxon>
        <taxon>Metazoa</taxon>
        <taxon>Ecdysozoa</taxon>
        <taxon>Arthropoda</taxon>
        <taxon>Hexapoda</taxon>
        <taxon>Insecta</taxon>
        <taxon>Pterygota</taxon>
        <taxon>Neoptera</taxon>
        <taxon>Paraneoptera</taxon>
        <taxon>Psocodea</taxon>
        <taxon>Troctomorpha</taxon>
        <taxon>Phthiraptera</taxon>
        <taxon>Amblycera</taxon>
        <taxon>Menoponidae</taxon>
        <taxon>Menopon</taxon>
    </lineage>
</organism>
<dbReference type="SMART" id="SM00228">
    <property type="entry name" value="PDZ"/>
    <property type="match status" value="1"/>
</dbReference>
<feature type="compositionally biased region" description="Basic and acidic residues" evidence="1">
    <location>
        <begin position="632"/>
        <end position="648"/>
    </location>
</feature>
<dbReference type="Pfam" id="PF00595">
    <property type="entry name" value="PDZ"/>
    <property type="match status" value="1"/>
</dbReference>
<feature type="domain" description="PDZ" evidence="2">
    <location>
        <begin position="92"/>
        <end position="184"/>
    </location>
</feature>
<feature type="compositionally biased region" description="Acidic residues" evidence="1">
    <location>
        <begin position="615"/>
        <end position="624"/>
    </location>
</feature>
<dbReference type="InterPro" id="IPR001478">
    <property type="entry name" value="PDZ"/>
</dbReference>
<dbReference type="PROSITE" id="PS50106">
    <property type="entry name" value="PDZ"/>
    <property type="match status" value="1"/>
</dbReference>
<dbReference type="EMBL" id="JARGDH010000001">
    <property type="protein sequence ID" value="KAL0278152.1"/>
    <property type="molecule type" value="Genomic_DNA"/>
</dbReference>
<feature type="compositionally biased region" description="Acidic residues" evidence="1">
    <location>
        <begin position="533"/>
        <end position="544"/>
    </location>
</feature>
<feature type="compositionally biased region" description="Basic residues" evidence="1">
    <location>
        <begin position="513"/>
        <end position="526"/>
    </location>
</feature>